<dbReference type="EMBL" id="LT552071">
    <property type="protein sequence ID" value="SAL98371.1"/>
    <property type="molecule type" value="Genomic_DNA"/>
</dbReference>
<dbReference type="InParanoid" id="A0A168MEA4"/>
<dbReference type="OrthoDB" id="190846at2759"/>
<sequence length="101" mass="11206">MQPEDILGDSGLFQPQQQQPFWKRKRFNFVIGVTVGLLATYCASTTPTANDLQSYLALQLADMDLTSAGVAMDDLFGNFTNFFNPSTIATEETFMPAWTAK</sequence>
<gene>
    <name evidence="1" type="primary">ABSGL_03900.1 scaffold 4693</name>
</gene>
<evidence type="ECO:0000313" key="2">
    <source>
        <dbReference type="Proteomes" id="UP000078561"/>
    </source>
</evidence>
<dbReference type="Proteomes" id="UP000078561">
    <property type="component" value="Unassembled WGS sequence"/>
</dbReference>
<proteinExistence type="predicted"/>
<reference evidence="1" key="1">
    <citation type="submission" date="2016-04" db="EMBL/GenBank/DDBJ databases">
        <authorList>
            <person name="Evans L.H."/>
            <person name="Alamgir A."/>
            <person name="Owens N."/>
            <person name="Weber N.D."/>
            <person name="Virtaneva K."/>
            <person name="Barbian K."/>
            <person name="Babar A."/>
            <person name="Rosenke K."/>
        </authorList>
    </citation>
    <scope>NUCLEOTIDE SEQUENCE [LARGE SCALE GENOMIC DNA]</scope>
    <source>
        <strain evidence="1">CBS 101.48</strain>
    </source>
</reference>
<evidence type="ECO:0000313" key="1">
    <source>
        <dbReference type="EMBL" id="SAL98371.1"/>
    </source>
</evidence>
<dbReference type="AlphaFoldDB" id="A0A168MEA4"/>
<name>A0A168MEA4_ABSGL</name>
<organism evidence="1">
    <name type="scientific">Absidia glauca</name>
    <name type="common">Pin mould</name>
    <dbReference type="NCBI Taxonomy" id="4829"/>
    <lineage>
        <taxon>Eukaryota</taxon>
        <taxon>Fungi</taxon>
        <taxon>Fungi incertae sedis</taxon>
        <taxon>Mucoromycota</taxon>
        <taxon>Mucoromycotina</taxon>
        <taxon>Mucoromycetes</taxon>
        <taxon>Mucorales</taxon>
        <taxon>Cunninghamellaceae</taxon>
        <taxon>Absidia</taxon>
    </lineage>
</organism>
<keyword evidence="2" id="KW-1185">Reference proteome</keyword>
<protein>
    <submittedName>
        <fullName evidence="1">Uncharacterized protein</fullName>
    </submittedName>
</protein>
<accession>A0A168MEA4</accession>